<comment type="caution">
    <text evidence="13">The sequence shown here is derived from an EMBL/GenBank/DDBJ whole genome shotgun (WGS) entry which is preliminary data.</text>
</comment>
<protein>
    <recommendedName>
        <fullName evidence="3">DNA-directed DNA polymerase</fullName>
        <ecNumber evidence="3">2.7.7.7</ecNumber>
    </recommendedName>
</protein>
<feature type="region of interest" description="Disordered" evidence="10">
    <location>
        <begin position="1297"/>
        <end position="1324"/>
    </location>
</feature>
<evidence type="ECO:0000259" key="12">
    <source>
        <dbReference type="Pfam" id="PF03104"/>
    </source>
</evidence>
<dbReference type="InterPro" id="IPR012337">
    <property type="entry name" value="RNaseH-like_sf"/>
</dbReference>
<dbReference type="InterPro" id="IPR023211">
    <property type="entry name" value="DNA_pol_palm_dom_sf"/>
</dbReference>
<keyword evidence="7" id="KW-1194">Viral DNA replication</keyword>
<proteinExistence type="inferred from homology"/>
<comment type="similarity">
    <text evidence="2">Belongs to the DNA polymerase type-B family.</text>
</comment>
<dbReference type="GO" id="GO:0039693">
    <property type="term" value="P:viral DNA genome replication"/>
    <property type="evidence" value="ECO:0007669"/>
    <property type="project" value="UniProtKB-KW"/>
</dbReference>
<dbReference type="GO" id="GO:0003887">
    <property type="term" value="F:DNA-directed DNA polymerase activity"/>
    <property type="evidence" value="ECO:0007669"/>
    <property type="project" value="UniProtKB-KW"/>
</dbReference>
<dbReference type="SMART" id="SM00486">
    <property type="entry name" value="POLBc"/>
    <property type="match status" value="1"/>
</dbReference>
<evidence type="ECO:0000256" key="6">
    <source>
        <dbReference type="ARBA" id="ARBA00022932"/>
    </source>
</evidence>
<name>A0A401IP34_9VIRU</name>
<dbReference type="EC" id="2.7.7.7" evidence="3"/>
<dbReference type="Pfam" id="PF03104">
    <property type="entry name" value="DNA_pol_B_exo1"/>
    <property type="match status" value="1"/>
</dbReference>
<evidence type="ECO:0000256" key="3">
    <source>
        <dbReference type="ARBA" id="ARBA00012417"/>
    </source>
</evidence>
<comment type="function">
    <text evidence="1">Replicates the viral genome, host DNA polymerases cannot substitute for the viral enzyme in this process.</text>
</comment>
<dbReference type="Gene3D" id="3.30.420.10">
    <property type="entry name" value="Ribonuclease H-like superfamily/Ribonuclease H"/>
    <property type="match status" value="1"/>
</dbReference>
<organism evidence="13">
    <name type="scientific">Hemigrapsus takanoi nimavirus</name>
    <dbReference type="NCBI Taxonomy" id="2133792"/>
    <lineage>
        <taxon>Viruses</taxon>
        <taxon>Viruses incertae sedis</taxon>
        <taxon>Naldaviricetes</taxon>
        <taxon>Nimaviridae</taxon>
    </lineage>
</organism>
<dbReference type="EMBL" id="BFCC01000002">
    <property type="protein sequence ID" value="GBG35384.1"/>
    <property type="molecule type" value="Genomic_DNA"/>
</dbReference>
<evidence type="ECO:0000313" key="13">
    <source>
        <dbReference type="EMBL" id="GBG35384.1"/>
    </source>
</evidence>
<dbReference type="InterPro" id="IPR017964">
    <property type="entry name" value="DNA-dir_DNA_pol_B_CS"/>
</dbReference>
<dbReference type="InterPro" id="IPR006133">
    <property type="entry name" value="DNA-dir_DNA_pol_B_exonuc"/>
</dbReference>
<comment type="catalytic activity">
    <reaction evidence="9">
        <text>DNA(n) + a 2'-deoxyribonucleoside 5'-triphosphate = DNA(n+1) + diphosphate</text>
        <dbReference type="Rhea" id="RHEA:22508"/>
        <dbReference type="Rhea" id="RHEA-COMP:17339"/>
        <dbReference type="Rhea" id="RHEA-COMP:17340"/>
        <dbReference type="ChEBI" id="CHEBI:33019"/>
        <dbReference type="ChEBI" id="CHEBI:61560"/>
        <dbReference type="ChEBI" id="CHEBI:173112"/>
        <dbReference type="EC" id="2.7.7.7"/>
    </reaction>
</comment>
<dbReference type="GO" id="GO:0000166">
    <property type="term" value="F:nucleotide binding"/>
    <property type="evidence" value="ECO:0007669"/>
    <property type="project" value="InterPro"/>
</dbReference>
<dbReference type="Pfam" id="PF00136">
    <property type="entry name" value="DNA_pol_B"/>
    <property type="match status" value="1"/>
</dbReference>
<dbReference type="SUPFAM" id="SSF56672">
    <property type="entry name" value="DNA/RNA polymerases"/>
    <property type="match status" value="1"/>
</dbReference>
<keyword evidence="4" id="KW-0808">Transferase</keyword>
<dbReference type="GO" id="GO:0003677">
    <property type="term" value="F:DNA binding"/>
    <property type="evidence" value="ECO:0007669"/>
    <property type="project" value="UniProtKB-KW"/>
</dbReference>
<dbReference type="PANTHER" id="PTHR10322">
    <property type="entry name" value="DNA POLYMERASE CATALYTIC SUBUNIT"/>
    <property type="match status" value="1"/>
</dbReference>
<reference evidence="13" key="1">
    <citation type="journal article" date="2018" name="J. Virol.">
        <title>Crustacean Genome Exploration Reveals the Evolutionary Origin of White Spot Syndrome Virus.</title>
        <authorList>
            <person name="Kawato S."/>
            <person name="Shitara A."/>
            <person name="Wang Y."/>
            <person name="Nozaki R."/>
            <person name="Kondo H."/>
            <person name="Hirono I."/>
        </authorList>
    </citation>
    <scope>NUCLEOTIDE SEQUENCE</scope>
    <source>
        <strain evidence="13">TUMSAT-1</strain>
    </source>
</reference>
<dbReference type="GO" id="GO:0006261">
    <property type="term" value="P:DNA-templated DNA replication"/>
    <property type="evidence" value="ECO:0007669"/>
    <property type="project" value="TreeGrafter"/>
</dbReference>
<feature type="domain" description="DNA-directed DNA polymerase family B exonuclease" evidence="12">
    <location>
        <begin position="594"/>
        <end position="712"/>
    </location>
</feature>
<dbReference type="InterPro" id="IPR050240">
    <property type="entry name" value="DNA_pol_type-B"/>
</dbReference>
<keyword evidence="5" id="KW-0548">Nucleotidyltransferase</keyword>
<dbReference type="InterPro" id="IPR006134">
    <property type="entry name" value="DNA-dir_DNA_pol_B_multi_dom"/>
</dbReference>
<evidence type="ECO:0000256" key="10">
    <source>
        <dbReference type="SAM" id="MobiDB-lite"/>
    </source>
</evidence>
<dbReference type="InterPro" id="IPR043502">
    <property type="entry name" value="DNA/RNA_pol_sf"/>
</dbReference>
<dbReference type="Gene3D" id="3.90.1600.10">
    <property type="entry name" value="Palm domain of DNA polymerase"/>
    <property type="match status" value="2"/>
</dbReference>
<evidence type="ECO:0000256" key="5">
    <source>
        <dbReference type="ARBA" id="ARBA00022695"/>
    </source>
</evidence>
<dbReference type="PROSITE" id="PS00116">
    <property type="entry name" value="DNA_POLYMERASE_B"/>
    <property type="match status" value="1"/>
</dbReference>
<accession>A0A401IP34</accession>
<dbReference type="InterPro" id="IPR036397">
    <property type="entry name" value="RNaseH_sf"/>
</dbReference>
<sequence length="2136" mass="239077">MFFFTRCGSFNPTTGEAVIYSVNSKSRQRVNSETDLEYLGVITAVSDAIVSDYSIANPKYKGIVDVNKNIVSFSDRSADVCVKIDSLLIRPSDAIEWIVRRSAVDLKRHYTRFLNNPTENASLFKEALNANVQTASTVGVTLRTDDDDKRYTFYNKKASMGFNMFNSHPLSIEAHTDADVMILMAIFLKQNSLWHNKGGLMYDQFDYAKMFFRRNKATDTPFFAYELASCIPVREAEDKDNGNKKKRKAVVEEAANKSLSNFEAANKLIGLQSASRRCKHNSTASCIDLYSGVKQPYCVSCFCSMFFVASGTVRFKDKKGLQEWIDEANERSADGRLVEHLNALSSVECSSKIEHDYKFWNLINSLDIRRKKLLPAMDTGLLFANMNPFGKMLLVMMQNCFIVTEKGKVEGKWFDLDYMGPNLWKVQITSYREEKFDTFVDMACVETLRRLPMEGEPILSRMVFKTYCRGENLSSAYEVVSDVAQTINNMRMNIEGRNFFFENSKLCSSAEASDEVLLSLEVTGYKPNRAQNSMNSNRVSARVMRILGSREGARVWKKRDAEKEDCILIEDLSPSNENASYEAMERMSNLNKIFYYDIETNTNKCSASDAIITSICGSLCTGGDVNGGERVIFALAAGVKPEELVRCIREEYSCQGDMITDYPPEKIYAFSTEYELLLAFSEYMREAKPHVFCGWNSKSFDDPFVFYRMVHYLRNDKNPKKRVALASNNGLFNFEPFMTTKEGHGEPVLCEAFYGDASAAAAAHDNMSYMDHQRRKGQGGGGIDINAILGGCCKTVRLDMKEVCAKAYENLAEYNLNAVLVKVSRVGDKMAILKDPIDIAKQLLGYLSLKTAKEQAPVHKYCSKDAYVVGIVDISTNKGGEMRRLCYDSMLIESVVTANMPTPLCISDGAICRSMGQNRALKRGSGIRKHSMSTETKGGMVSQPIVESVCLQTVDMSSLYPSTMCQYNLCTSTFVTHMQVINLRDRVAMKYLASDGADDVLDAVDRANVYVLDRYRPIDIVVKSWRIDSTDRVRRTQLEKKLNVFWDETKNDGSHREWCRDKPPSFSITAAGMEYFPEYGCSLDLQRAANVNDDMHINPSDLEYMVPALVVMALEDAGLAAHVTCGTCTTTEGLLAMLEADFDRETDEKIKERLYSYVGTDSDPDWAADHAFDRIASVVTTVPDHSLAIVDLLDKILRRVNAFDSTNDEVLKKWAARMINVGSFVRAWNTKKDVLNGVIPVLQAEYKANRTVMQQKAKMYAAIDPKKAEFNKVGEKTTKLSMNSIYGCLGLRANQSRKSVGASTETEGGGREGGAGGGTRHSPTANQITSVSRCVFGNIACAIQQALPNAKQVYGDTDSVFCNHNIPGDGGGRSLFVREGDGRLVYRIDTVMKNKIANFLPLFINAATKGIKFDEKRDAGVPFMKIAHERLAFLVFLFAKKTYHMIHLKEGSKGSDAILACKGEESNSIDKFTRVIDCPEEYKNYVIAHNPTLILAAAANDEKLNGFLRKEGATDRESLKAWFTTSDQWLEMDADTLYSMYASRMLDVDNGNWIDWRTSRLIERGTELYEGVIQAAEAFILYRKGAFVKKGIPSSTKLKGLQSLFIRNLPRSLFDRESEYRNGIEHHVQNCASFEASPFMSITSSRVNKYKTDEKQKLPNPMAMVLNNHIHPNNPILPAEKFLTVTVASAWAISGDKSHGSVPTGYFNNKSVKWDAEMMRGLVPGSVVKSLSVVPNTIRTVMEMVRSDAKNIESVIEECVDTLTTASTGRSGFGLKRRALCFNTGILCSDTLVRAVLSGKAAASAWRADGYEEDEATDVVKKDEKTNVEEEEKEEGLIPAAKKSSAKFSLEKIRERILNCMVYDDVLFNKNVDPNTLDLKGLMCDKLRVDDRVYEQLCNLTDQLTTSKDMTTKKKVGKERVSALDVMIAAVEIDFDKVVDICADRMAQHCKKCPVIIPDDKNDHLFKKVLDLLAGKVKCTATCVNATCQSLDFVLLCTLALREVNRRRRTNEFDVSMADYNTEEMVKVAFGPRFNRELDAVVFLFDEPAAPMSKARIDKRIRDGASSLTTGAVYNPDDGRFFGGLMDRDGLIEESLLQGGSVVELPFVTGVYYREAVELAVSRLCENRGLRGLLEK</sequence>
<dbReference type="InterPro" id="IPR006172">
    <property type="entry name" value="DNA-dir_DNA_pol_B"/>
</dbReference>
<keyword evidence="8" id="KW-0238">DNA-binding</keyword>
<evidence type="ECO:0000256" key="8">
    <source>
        <dbReference type="ARBA" id="ARBA00023125"/>
    </source>
</evidence>
<keyword evidence="7" id="KW-0235">DNA replication</keyword>
<evidence type="ECO:0000256" key="7">
    <source>
        <dbReference type="ARBA" id="ARBA00023109"/>
    </source>
</evidence>
<evidence type="ECO:0000256" key="4">
    <source>
        <dbReference type="ARBA" id="ARBA00022679"/>
    </source>
</evidence>
<dbReference type="SUPFAM" id="SSF53098">
    <property type="entry name" value="Ribonuclease H-like"/>
    <property type="match status" value="1"/>
</dbReference>
<keyword evidence="6" id="KW-0239">DNA-directed DNA polymerase</keyword>
<evidence type="ECO:0000256" key="1">
    <source>
        <dbReference type="ARBA" id="ARBA00002701"/>
    </source>
</evidence>
<feature type="domain" description="DNA-directed DNA polymerase family B multifunctional" evidence="11">
    <location>
        <begin position="1231"/>
        <end position="1365"/>
    </location>
</feature>
<dbReference type="PANTHER" id="PTHR10322:SF23">
    <property type="entry name" value="DNA POLYMERASE DELTA CATALYTIC SUBUNIT"/>
    <property type="match status" value="1"/>
</dbReference>
<evidence type="ECO:0000259" key="11">
    <source>
        <dbReference type="Pfam" id="PF00136"/>
    </source>
</evidence>
<evidence type="ECO:0000256" key="9">
    <source>
        <dbReference type="ARBA" id="ARBA00049244"/>
    </source>
</evidence>
<evidence type="ECO:0000256" key="2">
    <source>
        <dbReference type="ARBA" id="ARBA00005755"/>
    </source>
</evidence>